<evidence type="ECO:0000259" key="2">
    <source>
        <dbReference type="Pfam" id="PF26604"/>
    </source>
</evidence>
<keyword evidence="1" id="KW-0472">Membrane</keyword>
<evidence type="ECO:0000313" key="3">
    <source>
        <dbReference type="EMBL" id="GIJ72161.1"/>
    </source>
</evidence>
<sequence>MNPLVEVAGWAGAGSLLLAYGLLSAKRIDAGAGYQVLNLAGALGLAANAVAHGAWPSASLNLVWLLIGAVALRRSAALDQ</sequence>
<dbReference type="RefSeq" id="WP_203932016.1">
    <property type="nucleotide sequence ID" value="NZ_BOPH01000097.1"/>
</dbReference>
<feature type="domain" description="CBU-0592-like" evidence="2">
    <location>
        <begin position="6"/>
        <end position="75"/>
    </location>
</feature>
<keyword evidence="4" id="KW-1185">Reference proteome</keyword>
<reference evidence="3" key="1">
    <citation type="submission" date="2021-01" db="EMBL/GenBank/DDBJ databases">
        <title>Whole genome shotgun sequence of Virgisporangium ochraceum NBRC 16418.</title>
        <authorList>
            <person name="Komaki H."/>
            <person name="Tamura T."/>
        </authorList>
    </citation>
    <scope>NUCLEOTIDE SEQUENCE</scope>
    <source>
        <strain evidence="3">NBRC 16418</strain>
    </source>
</reference>
<accession>A0A8J4EEX0</accession>
<keyword evidence="1" id="KW-1133">Transmembrane helix</keyword>
<proteinExistence type="predicted"/>
<dbReference type="NCBIfam" id="NF047864">
    <property type="entry name" value="CBU_0592_membra"/>
    <property type="match status" value="1"/>
</dbReference>
<keyword evidence="1" id="KW-0812">Transmembrane</keyword>
<organism evidence="3 4">
    <name type="scientific">Virgisporangium ochraceum</name>
    <dbReference type="NCBI Taxonomy" id="65505"/>
    <lineage>
        <taxon>Bacteria</taxon>
        <taxon>Bacillati</taxon>
        <taxon>Actinomycetota</taxon>
        <taxon>Actinomycetes</taxon>
        <taxon>Micromonosporales</taxon>
        <taxon>Micromonosporaceae</taxon>
        <taxon>Virgisporangium</taxon>
    </lineage>
</organism>
<gene>
    <name evidence="3" type="ORF">Voc01_070780</name>
</gene>
<name>A0A8J4EEX0_9ACTN</name>
<feature type="transmembrane region" description="Helical" evidence="1">
    <location>
        <begin position="30"/>
        <end position="47"/>
    </location>
</feature>
<comment type="caution">
    <text evidence="3">The sequence shown here is derived from an EMBL/GenBank/DDBJ whole genome shotgun (WGS) entry which is preliminary data.</text>
</comment>
<dbReference type="Pfam" id="PF26604">
    <property type="entry name" value="CBU_0592"/>
    <property type="match status" value="1"/>
</dbReference>
<dbReference type="Proteomes" id="UP000635606">
    <property type="component" value="Unassembled WGS sequence"/>
</dbReference>
<evidence type="ECO:0000256" key="1">
    <source>
        <dbReference type="SAM" id="Phobius"/>
    </source>
</evidence>
<evidence type="ECO:0000313" key="4">
    <source>
        <dbReference type="Proteomes" id="UP000635606"/>
    </source>
</evidence>
<feature type="transmembrane region" description="Helical" evidence="1">
    <location>
        <begin position="6"/>
        <end position="23"/>
    </location>
</feature>
<dbReference type="InterPro" id="IPR058058">
    <property type="entry name" value="CBU_0592-like"/>
</dbReference>
<protein>
    <recommendedName>
        <fullName evidence="2">CBU-0592-like domain-containing protein</fullName>
    </recommendedName>
</protein>
<dbReference type="EMBL" id="BOPH01000097">
    <property type="protein sequence ID" value="GIJ72161.1"/>
    <property type="molecule type" value="Genomic_DNA"/>
</dbReference>
<dbReference type="AlphaFoldDB" id="A0A8J4EEX0"/>